<feature type="non-terminal residue" evidence="2">
    <location>
        <position position="240"/>
    </location>
</feature>
<feature type="compositionally biased region" description="Basic residues" evidence="1">
    <location>
        <begin position="12"/>
        <end position="26"/>
    </location>
</feature>
<dbReference type="Proteomes" id="UP000015453">
    <property type="component" value="Unassembled WGS sequence"/>
</dbReference>
<name>S8D4Q6_9LAMI</name>
<feature type="compositionally biased region" description="Basic and acidic residues" evidence="1">
    <location>
        <begin position="1"/>
        <end position="11"/>
    </location>
</feature>
<proteinExistence type="predicted"/>
<dbReference type="AlphaFoldDB" id="S8D4Q6"/>
<reference evidence="2 3" key="1">
    <citation type="journal article" date="2013" name="BMC Genomics">
        <title>The miniature genome of a carnivorous plant Genlisea aurea contains a low number of genes and short non-coding sequences.</title>
        <authorList>
            <person name="Leushkin E.V."/>
            <person name="Sutormin R.A."/>
            <person name="Nabieva E.R."/>
            <person name="Penin A.A."/>
            <person name="Kondrashov A.S."/>
            <person name="Logacheva M.D."/>
        </authorList>
    </citation>
    <scope>NUCLEOTIDE SEQUENCE [LARGE SCALE GENOMIC DNA]</scope>
</reference>
<sequence>MRTRHPKEPKAGRWRKRVYRARRPTCKGRDIPGLPNRKVKQVAIGAKESGQGLRSQDPSYGVGPRHLGASKGTREGPRRQQGQGPVKTPGRGCNSRQSKAVEAHTKGPSGGGEAGPGRPKAPNTQGQEGQKPARGQPKGKGTREGTRCRQAQEARERDGRGRAKRGDIVRDRAAQSQAGQEEKGPTRKTKVDGNTPRRAGGYPGWRTRQEHTSERQTSAEKPQRQARTARRTQTGIAPHG</sequence>
<feature type="compositionally biased region" description="Basic and acidic residues" evidence="1">
    <location>
        <begin position="180"/>
        <end position="191"/>
    </location>
</feature>
<feature type="compositionally biased region" description="Basic and acidic residues" evidence="1">
    <location>
        <begin position="141"/>
        <end position="173"/>
    </location>
</feature>
<evidence type="ECO:0000313" key="2">
    <source>
        <dbReference type="EMBL" id="EPS57668.1"/>
    </source>
</evidence>
<gene>
    <name evidence="2" type="ORF">M569_17149</name>
</gene>
<organism evidence="2 3">
    <name type="scientific">Genlisea aurea</name>
    <dbReference type="NCBI Taxonomy" id="192259"/>
    <lineage>
        <taxon>Eukaryota</taxon>
        <taxon>Viridiplantae</taxon>
        <taxon>Streptophyta</taxon>
        <taxon>Embryophyta</taxon>
        <taxon>Tracheophyta</taxon>
        <taxon>Spermatophyta</taxon>
        <taxon>Magnoliopsida</taxon>
        <taxon>eudicotyledons</taxon>
        <taxon>Gunneridae</taxon>
        <taxon>Pentapetalae</taxon>
        <taxon>asterids</taxon>
        <taxon>lamiids</taxon>
        <taxon>Lamiales</taxon>
        <taxon>Lentibulariaceae</taxon>
        <taxon>Genlisea</taxon>
    </lineage>
</organism>
<dbReference type="EMBL" id="AUSU01009976">
    <property type="protein sequence ID" value="EPS57668.1"/>
    <property type="molecule type" value="Genomic_DNA"/>
</dbReference>
<accession>S8D4Q6</accession>
<keyword evidence="3" id="KW-1185">Reference proteome</keyword>
<protein>
    <submittedName>
        <fullName evidence="2">Uncharacterized protein</fullName>
    </submittedName>
</protein>
<comment type="caution">
    <text evidence="2">The sequence shown here is derived from an EMBL/GenBank/DDBJ whole genome shotgun (WGS) entry which is preliminary data.</text>
</comment>
<evidence type="ECO:0000256" key="1">
    <source>
        <dbReference type="SAM" id="MobiDB-lite"/>
    </source>
</evidence>
<evidence type="ECO:0000313" key="3">
    <source>
        <dbReference type="Proteomes" id="UP000015453"/>
    </source>
</evidence>
<feature type="compositionally biased region" description="Basic and acidic residues" evidence="1">
    <location>
        <begin position="207"/>
        <end position="223"/>
    </location>
</feature>
<feature type="region of interest" description="Disordered" evidence="1">
    <location>
        <begin position="1"/>
        <end position="240"/>
    </location>
</feature>